<evidence type="ECO:0000259" key="7">
    <source>
        <dbReference type="PROSITE" id="PS51733"/>
    </source>
</evidence>
<dbReference type="SUPFAM" id="SSF55681">
    <property type="entry name" value="Class II aaRS and biotin synthetases"/>
    <property type="match status" value="1"/>
</dbReference>
<dbReference type="GO" id="GO:0006355">
    <property type="term" value="P:regulation of DNA-templated transcription"/>
    <property type="evidence" value="ECO:0007669"/>
    <property type="project" value="UniProtKB-UniRule"/>
</dbReference>
<comment type="catalytic activity">
    <reaction evidence="5 6">
        <text>biotin + L-lysyl-[protein] + ATP = N(6)-biotinyl-L-lysyl-[protein] + AMP + diphosphate + H(+)</text>
        <dbReference type="Rhea" id="RHEA:11756"/>
        <dbReference type="Rhea" id="RHEA-COMP:9752"/>
        <dbReference type="Rhea" id="RHEA-COMP:10505"/>
        <dbReference type="ChEBI" id="CHEBI:15378"/>
        <dbReference type="ChEBI" id="CHEBI:29969"/>
        <dbReference type="ChEBI" id="CHEBI:30616"/>
        <dbReference type="ChEBI" id="CHEBI:33019"/>
        <dbReference type="ChEBI" id="CHEBI:57586"/>
        <dbReference type="ChEBI" id="CHEBI:83144"/>
        <dbReference type="ChEBI" id="CHEBI:456215"/>
        <dbReference type="EC" id="6.3.4.15"/>
    </reaction>
</comment>
<dbReference type="InterPro" id="IPR036388">
    <property type="entry name" value="WH-like_DNA-bd_sf"/>
</dbReference>
<dbReference type="InterPro" id="IPR030855">
    <property type="entry name" value="Bifunct_BirA"/>
</dbReference>
<dbReference type="InterPro" id="IPR003142">
    <property type="entry name" value="BPL_C"/>
</dbReference>
<evidence type="ECO:0000256" key="6">
    <source>
        <dbReference type="HAMAP-Rule" id="MF_00978"/>
    </source>
</evidence>
<dbReference type="Pfam" id="PF08279">
    <property type="entry name" value="HTH_11"/>
    <property type="match status" value="1"/>
</dbReference>
<comment type="similarity">
    <text evidence="6">Belongs to the biotin--protein ligase family.</text>
</comment>
<comment type="caution">
    <text evidence="8">The sequence shown here is derived from an EMBL/GenBank/DDBJ whole genome shotgun (WGS) entry which is preliminary data.</text>
</comment>
<dbReference type="InterPro" id="IPR004408">
    <property type="entry name" value="Biotin_CoA_COase_ligase"/>
</dbReference>
<dbReference type="SUPFAM" id="SSF46785">
    <property type="entry name" value="Winged helix' DNA-binding domain"/>
    <property type="match status" value="1"/>
</dbReference>
<keyword evidence="4 6" id="KW-0092">Biotin</keyword>
<evidence type="ECO:0000256" key="3">
    <source>
        <dbReference type="ARBA" id="ARBA00022840"/>
    </source>
</evidence>
<dbReference type="GO" id="GO:0005737">
    <property type="term" value="C:cytoplasm"/>
    <property type="evidence" value="ECO:0007669"/>
    <property type="project" value="TreeGrafter"/>
</dbReference>
<dbReference type="Gene3D" id="1.10.10.10">
    <property type="entry name" value="Winged helix-like DNA-binding domain superfamily/Winged helix DNA-binding domain"/>
    <property type="match status" value="1"/>
</dbReference>
<dbReference type="EC" id="6.3.4.15" evidence="6"/>
<evidence type="ECO:0000256" key="5">
    <source>
        <dbReference type="ARBA" id="ARBA00047846"/>
    </source>
</evidence>
<dbReference type="InterPro" id="IPR045864">
    <property type="entry name" value="aa-tRNA-synth_II/BPL/LPL"/>
</dbReference>
<keyword evidence="6" id="KW-0805">Transcription regulation</keyword>
<organism evidence="8 9">
    <name type="scientific">Paraferrimonas haliotis</name>
    <dbReference type="NCBI Taxonomy" id="2013866"/>
    <lineage>
        <taxon>Bacteria</taxon>
        <taxon>Pseudomonadati</taxon>
        <taxon>Pseudomonadota</taxon>
        <taxon>Gammaproteobacteria</taxon>
        <taxon>Alteromonadales</taxon>
        <taxon>Ferrimonadaceae</taxon>
        <taxon>Paraferrimonas</taxon>
    </lineage>
</organism>
<keyword evidence="2 6" id="KW-0547">Nucleotide-binding</keyword>
<dbReference type="CDD" id="cd00090">
    <property type="entry name" value="HTH_ARSR"/>
    <property type="match status" value="1"/>
</dbReference>
<reference evidence="8 9" key="1">
    <citation type="journal article" date="2014" name="Int. J. Syst. Evol. Microbiol.">
        <title>Complete genome sequence of Corynebacterium casei LMG S-19264T (=DSM 44701T), isolated from a smear-ripened cheese.</title>
        <authorList>
            <consortium name="US DOE Joint Genome Institute (JGI-PGF)"/>
            <person name="Walter F."/>
            <person name="Albersmeier A."/>
            <person name="Kalinowski J."/>
            <person name="Ruckert C."/>
        </authorList>
    </citation>
    <scope>NUCLEOTIDE SEQUENCE [LARGE SCALE GENOMIC DNA]</scope>
    <source>
        <strain evidence="8 9">NBRC 112785</strain>
    </source>
</reference>
<evidence type="ECO:0000313" key="8">
    <source>
        <dbReference type="EMBL" id="GLS82026.1"/>
    </source>
</evidence>
<accession>A0AA37WXQ7</accession>
<keyword evidence="6" id="KW-0804">Transcription</keyword>
<evidence type="ECO:0000256" key="1">
    <source>
        <dbReference type="ARBA" id="ARBA00022598"/>
    </source>
</evidence>
<feature type="binding site" evidence="6">
    <location>
        <begin position="116"/>
        <end position="118"/>
    </location>
    <ligand>
        <name>biotin</name>
        <dbReference type="ChEBI" id="CHEBI:57586"/>
    </ligand>
</feature>
<evidence type="ECO:0000256" key="4">
    <source>
        <dbReference type="ARBA" id="ARBA00023267"/>
    </source>
</evidence>
<dbReference type="NCBIfam" id="NF008847">
    <property type="entry name" value="PRK11886.1-2"/>
    <property type="match status" value="1"/>
</dbReference>
<feature type="domain" description="BPL/LPL catalytic" evidence="7">
    <location>
        <begin position="76"/>
        <end position="251"/>
    </location>
</feature>
<dbReference type="InterPro" id="IPR008988">
    <property type="entry name" value="Transcriptional_repressor_C"/>
</dbReference>
<dbReference type="PROSITE" id="PS51733">
    <property type="entry name" value="BPL_LPL_CATALYTIC"/>
    <property type="match status" value="1"/>
</dbReference>
<comment type="function">
    <text evidence="6">Acts both as a biotin--[acetyl-CoA-carboxylase] ligase and a biotin-operon repressor. In the presence of ATP, BirA activates biotin to form the BirA-biotinyl-5'-adenylate (BirA-bio-5'-AMP or holoBirA) complex. HoloBirA can either transfer the biotinyl moiety to the biotin carboxyl carrier protein (BCCP) subunit of acetyl-CoA carboxylase, or bind to the biotin operator site and inhibit transcription of the operon.</text>
</comment>
<dbReference type="GO" id="GO:0004077">
    <property type="term" value="F:biotin--[biotin carboxyl-carrier protein] ligase activity"/>
    <property type="evidence" value="ECO:0007669"/>
    <property type="project" value="UniProtKB-UniRule"/>
</dbReference>
<evidence type="ECO:0000313" key="9">
    <source>
        <dbReference type="Proteomes" id="UP001157439"/>
    </source>
</evidence>
<dbReference type="EMBL" id="BSPO01000001">
    <property type="protein sequence ID" value="GLS82026.1"/>
    <property type="molecule type" value="Genomic_DNA"/>
</dbReference>
<dbReference type="InterPro" id="IPR011991">
    <property type="entry name" value="ArsR-like_HTH"/>
</dbReference>
<dbReference type="InterPro" id="IPR036390">
    <property type="entry name" value="WH_DNA-bd_sf"/>
</dbReference>
<dbReference type="PANTHER" id="PTHR12835:SF5">
    <property type="entry name" value="BIOTIN--PROTEIN LIGASE"/>
    <property type="match status" value="1"/>
</dbReference>
<keyword evidence="1 6" id="KW-0436">Ligase</keyword>
<feature type="DNA-binding region" description="H-T-H motif" evidence="6">
    <location>
        <begin position="23"/>
        <end position="42"/>
    </location>
</feature>
<dbReference type="CDD" id="cd16442">
    <property type="entry name" value="BPL"/>
    <property type="match status" value="1"/>
</dbReference>
<dbReference type="GO" id="GO:0005524">
    <property type="term" value="F:ATP binding"/>
    <property type="evidence" value="ECO:0007669"/>
    <property type="project" value="UniProtKB-UniRule"/>
</dbReference>
<dbReference type="HAMAP" id="MF_00978">
    <property type="entry name" value="Bifunct_BirA"/>
    <property type="match status" value="1"/>
</dbReference>
<gene>
    <name evidence="6 8" type="primary">birA</name>
    <name evidence="8" type="ORF">GCM10007894_00030</name>
</gene>
<keyword evidence="3 6" id="KW-0067">ATP-binding</keyword>
<keyword evidence="6" id="KW-0238">DNA-binding</keyword>
<dbReference type="InterPro" id="IPR013196">
    <property type="entry name" value="HTH_11"/>
</dbReference>
<dbReference type="Pfam" id="PF02237">
    <property type="entry name" value="BPL_C"/>
    <property type="match status" value="1"/>
</dbReference>
<dbReference type="PANTHER" id="PTHR12835">
    <property type="entry name" value="BIOTIN PROTEIN LIGASE"/>
    <property type="match status" value="1"/>
</dbReference>
<dbReference type="NCBIfam" id="TIGR00121">
    <property type="entry name" value="birA_ligase"/>
    <property type="match status" value="1"/>
</dbReference>
<dbReference type="SUPFAM" id="SSF50037">
    <property type="entry name" value="C-terminal domain of transcriptional repressors"/>
    <property type="match status" value="1"/>
</dbReference>
<keyword evidence="6" id="KW-0678">Repressor</keyword>
<dbReference type="AlphaFoldDB" id="A0AA37WXQ7"/>
<sequence>MDSWQRKHDLLSCLQQSEGFVSGEDLAHRLGVTRAAISKHVKQLSEQGLDIYSVKGKGYRLAKPISLINSQVLQQSLERQLFWFHQLDSTNRYIMDNANRLQKGDTCIAETQSAGRGRRGRNWVSPYGCHLYQSVYWRLDDGFSAAMGLSLVVGLSLAESLTELGIDGIGLKWPNDIYRDSKKLAGVLVELKGSPDGPCHLIIGFGINVSMPTLAAKDIDQPWSDLCPNGELEVDKNALVEKLHAKLLVDLAEFELSGLTTFLERWHAFDEFRGREVLLTSSQNAVGGLYQGIDKEGNLKLLIDGFIKTYAGGEVSLRLFT</sequence>
<dbReference type="Pfam" id="PF03099">
    <property type="entry name" value="BPL_LplA_LipB"/>
    <property type="match status" value="1"/>
</dbReference>
<keyword evidence="9" id="KW-1185">Reference proteome</keyword>
<dbReference type="Gene3D" id="3.30.930.10">
    <property type="entry name" value="Bira Bifunctional Protein, Domain 2"/>
    <property type="match status" value="1"/>
</dbReference>
<proteinExistence type="inferred from homology"/>
<name>A0AA37WXQ7_9GAMM</name>
<evidence type="ECO:0000256" key="2">
    <source>
        <dbReference type="ARBA" id="ARBA00022741"/>
    </source>
</evidence>
<dbReference type="RefSeq" id="WP_095500591.1">
    <property type="nucleotide sequence ID" value="NZ_BSPO01000001.1"/>
</dbReference>
<protein>
    <recommendedName>
        <fullName evidence="6">Bifunctional ligase/repressor BirA</fullName>
    </recommendedName>
    <alternativeName>
        <fullName evidence="6">Biotin operon repressor</fullName>
    </alternativeName>
    <alternativeName>
        <fullName evidence="6">Biotin--[acetyl-CoA-carboxylase] ligase</fullName>
        <ecNumber evidence="6">6.3.4.15</ecNumber>
    </alternativeName>
    <alternativeName>
        <fullName evidence="6">Biotin--protein ligase</fullName>
    </alternativeName>
    <alternativeName>
        <fullName evidence="6">Biotin-[acetyl-CoA carboxylase] synthetase</fullName>
    </alternativeName>
</protein>
<dbReference type="GO" id="GO:0003677">
    <property type="term" value="F:DNA binding"/>
    <property type="evidence" value="ECO:0007669"/>
    <property type="project" value="UniProtKB-UniRule"/>
</dbReference>
<feature type="binding site" evidence="6">
    <location>
        <position position="183"/>
    </location>
    <ligand>
        <name>biotin</name>
        <dbReference type="ChEBI" id="CHEBI:57586"/>
    </ligand>
</feature>
<feature type="binding site" evidence="6">
    <location>
        <begin position="89"/>
        <end position="91"/>
    </location>
    <ligand>
        <name>biotin</name>
        <dbReference type="ChEBI" id="CHEBI:57586"/>
    </ligand>
</feature>
<dbReference type="InterPro" id="IPR004143">
    <property type="entry name" value="BPL_LPL_catalytic"/>
</dbReference>
<dbReference type="Gene3D" id="2.30.30.100">
    <property type="match status" value="1"/>
</dbReference>
<dbReference type="Proteomes" id="UP001157439">
    <property type="component" value="Unassembled WGS sequence"/>
</dbReference>
<feature type="binding site" evidence="6">
    <location>
        <position position="112"/>
    </location>
    <ligand>
        <name>biotin</name>
        <dbReference type="ChEBI" id="CHEBI:57586"/>
    </ligand>
</feature>